<evidence type="ECO:0000256" key="1">
    <source>
        <dbReference type="SAM" id="SignalP"/>
    </source>
</evidence>
<dbReference type="OrthoDB" id="9788951at2"/>
<evidence type="ECO:0000313" key="2">
    <source>
        <dbReference type="EMBL" id="ADD66996.1"/>
    </source>
</evidence>
<dbReference type="InParanoid" id="D4H219"/>
<feature type="chain" id="PRO_5007651805" evidence="1">
    <location>
        <begin position="21"/>
        <end position="151"/>
    </location>
</feature>
<dbReference type="eggNOG" id="ENOG50335GE">
    <property type="taxonomic scope" value="Bacteria"/>
</dbReference>
<dbReference type="AlphaFoldDB" id="D4H219"/>
<protein>
    <submittedName>
        <fullName evidence="2">Uncharacterized protein</fullName>
    </submittedName>
</protein>
<dbReference type="Proteomes" id="UP000002012">
    <property type="component" value="Chromosome"/>
</dbReference>
<feature type="signal peptide" evidence="1">
    <location>
        <begin position="1"/>
        <end position="20"/>
    </location>
</feature>
<dbReference type="InterPro" id="IPR036280">
    <property type="entry name" value="Multihaem_cyt_sf"/>
</dbReference>
<sequence length="151" mass="17241" precursor="true">MKRIIILTMLLLAISLVAFAVTSNKPASHDTSWMERHGNASKIDKQECLECHVEQVSCIQCHQDTQPRNHTGGWVKKGHGLEARWDRNSCQTCHREDSCIQCHQETPPASHRPGWRDPINRHCDSSCHYPVQETTCFTCHKSAHAPNQYTK</sequence>
<organism evidence="2 4">
    <name type="scientific">Denitrovibrio acetiphilus (strain DSM 12809 / NBRC 114555 / N2460)</name>
    <dbReference type="NCBI Taxonomy" id="522772"/>
    <lineage>
        <taxon>Bacteria</taxon>
        <taxon>Pseudomonadati</taxon>
        <taxon>Deferribacterota</taxon>
        <taxon>Deferribacteres</taxon>
        <taxon>Deferribacterales</taxon>
        <taxon>Geovibrionaceae</taxon>
        <taxon>Denitrovibrio</taxon>
    </lineage>
</organism>
<dbReference type="SUPFAM" id="SSF48695">
    <property type="entry name" value="Multiheme cytochromes"/>
    <property type="match status" value="1"/>
</dbReference>
<dbReference type="EMBL" id="CP001968">
    <property type="protein sequence ID" value="ADD66996.1"/>
    <property type="molecule type" value="Genomic_DNA"/>
</dbReference>
<keyword evidence="1" id="KW-0732">Signal</keyword>
<dbReference type="PaxDb" id="522772-Dacet_0192"/>
<proteinExistence type="predicted"/>
<reference evidence="2 4" key="1">
    <citation type="journal article" date="2010" name="Stand. Genomic Sci.">
        <title>Complete genome sequence of Denitrovibrio acetiphilus type strain (N2460).</title>
        <authorList>
            <person name="Kiss H."/>
            <person name="Lang E."/>
            <person name="Lapidus A."/>
            <person name="Copeland A."/>
            <person name="Nolan M."/>
            <person name="Glavina Del Rio T."/>
            <person name="Chen F."/>
            <person name="Lucas S."/>
            <person name="Tice H."/>
            <person name="Cheng J.F."/>
            <person name="Han C."/>
            <person name="Goodwin L."/>
            <person name="Pitluck S."/>
            <person name="Liolios K."/>
            <person name="Pati A."/>
            <person name="Ivanova N."/>
            <person name="Mavromatis K."/>
            <person name="Chen A."/>
            <person name="Palaniappan K."/>
            <person name="Land M."/>
            <person name="Hauser L."/>
            <person name="Chang Y.J."/>
            <person name="Jeffries C.D."/>
            <person name="Detter J.C."/>
            <person name="Brettin T."/>
            <person name="Spring S."/>
            <person name="Rohde M."/>
            <person name="Goker M."/>
            <person name="Woyke T."/>
            <person name="Bristow J."/>
            <person name="Eisen J.A."/>
            <person name="Markowitz V."/>
            <person name="Hugenholtz P."/>
            <person name="Kyrpides N.C."/>
            <person name="Klenk H.P."/>
        </authorList>
    </citation>
    <scope>NUCLEOTIDE SEQUENCE [LARGE SCALE GENOMIC DNA]</scope>
    <source>
        <strain evidence="2">DSM 12809</strain>
        <strain evidence="4">DSM 12809 / NBRC 114555 / N2460</strain>
    </source>
</reference>
<gene>
    <name evidence="2" type="ordered locus">Dacet_0192</name>
    <name evidence="3" type="ordered locus">Dacet_0196</name>
</gene>
<accession>D4H219</accession>
<dbReference type="EMBL" id="CP001968">
    <property type="protein sequence ID" value="ADD67000.1"/>
    <property type="molecule type" value="Genomic_DNA"/>
</dbReference>
<evidence type="ECO:0000313" key="3">
    <source>
        <dbReference type="EMBL" id="ADD67000.1"/>
    </source>
</evidence>
<dbReference type="STRING" id="522772.Dacet_0192"/>
<evidence type="ECO:0000313" key="4">
    <source>
        <dbReference type="Proteomes" id="UP000002012"/>
    </source>
</evidence>
<dbReference type="KEGG" id="dap:Dacet_0192"/>
<keyword evidence="4" id="KW-1185">Reference proteome</keyword>
<name>D4H219_DENA2</name>
<dbReference type="HOGENOM" id="CLU_1625223_0_0_0"/>
<dbReference type="KEGG" id="dap:Dacet_0196"/>